<accession>A0A0A0L3L9</accession>
<reference evidence="1 2" key="2">
    <citation type="journal article" date="2009" name="PLoS ONE">
        <title>An integrated genetic and cytogenetic map of the cucumber genome.</title>
        <authorList>
            <person name="Ren Y."/>
            <person name="Zhang Z."/>
            <person name="Liu J."/>
            <person name="Staub J.E."/>
            <person name="Han Y."/>
            <person name="Cheng Z."/>
            <person name="Li X."/>
            <person name="Lu J."/>
            <person name="Miao H."/>
            <person name="Kang H."/>
            <person name="Xie B."/>
            <person name="Gu X."/>
            <person name="Wang X."/>
            <person name="Du Y."/>
            <person name="Jin W."/>
            <person name="Huang S."/>
        </authorList>
    </citation>
    <scope>NUCLEOTIDE SEQUENCE [LARGE SCALE GENOMIC DNA]</scope>
    <source>
        <strain evidence="2">cv. 9930</strain>
    </source>
</reference>
<reference evidence="1 2" key="1">
    <citation type="journal article" date="2009" name="Nat. Genet.">
        <title>The genome of the cucumber, Cucumis sativus L.</title>
        <authorList>
            <person name="Huang S."/>
            <person name="Li R."/>
            <person name="Zhang Z."/>
            <person name="Li L."/>
            <person name="Gu X."/>
            <person name="Fan W."/>
            <person name="Lucas W.J."/>
            <person name="Wang X."/>
            <person name="Xie B."/>
            <person name="Ni P."/>
            <person name="Ren Y."/>
            <person name="Zhu H."/>
            <person name="Li J."/>
            <person name="Lin K."/>
            <person name="Jin W."/>
            <person name="Fei Z."/>
            <person name="Li G."/>
            <person name="Staub J."/>
            <person name="Kilian A."/>
            <person name="van der Vossen E.A."/>
            <person name="Wu Y."/>
            <person name="Guo J."/>
            <person name="He J."/>
            <person name="Jia Z."/>
            <person name="Ren Y."/>
            <person name="Tian G."/>
            <person name="Lu Y."/>
            <person name="Ruan J."/>
            <person name="Qian W."/>
            <person name="Wang M."/>
            <person name="Huang Q."/>
            <person name="Li B."/>
            <person name="Xuan Z."/>
            <person name="Cao J."/>
            <person name="Asan"/>
            <person name="Wu Z."/>
            <person name="Zhang J."/>
            <person name="Cai Q."/>
            <person name="Bai Y."/>
            <person name="Zhao B."/>
            <person name="Han Y."/>
            <person name="Li Y."/>
            <person name="Li X."/>
            <person name="Wang S."/>
            <person name="Shi Q."/>
            <person name="Liu S."/>
            <person name="Cho W.K."/>
            <person name="Kim J.Y."/>
            <person name="Xu Y."/>
            <person name="Heller-Uszynska K."/>
            <person name="Miao H."/>
            <person name="Cheng Z."/>
            <person name="Zhang S."/>
            <person name="Wu J."/>
            <person name="Yang Y."/>
            <person name="Kang H."/>
            <person name="Li M."/>
            <person name="Liang H."/>
            <person name="Ren X."/>
            <person name="Shi Z."/>
            <person name="Wen M."/>
            <person name="Jian M."/>
            <person name="Yang H."/>
            <person name="Zhang G."/>
            <person name="Yang Z."/>
            <person name="Chen R."/>
            <person name="Liu S."/>
            <person name="Li J."/>
            <person name="Ma L."/>
            <person name="Liu H."/>
            <person name="Zhou Y."/>
            <person name="Zhao J."/>
            <person name="Fang X."/>
            <person name="Li G."/>
            <person name="Fang L."/>
            <person name="Li Y."/>
            <person name="Liu D."/>
            <person name="Zheng H."/>
            <person name="Zhang Y."/>
            <person name="Qin N."/>
            <person name="Li Z."/>
            <person name="Yang G."/>
            <person name="Yang S."/>
            <person name="Bolund L."/>
            <person name="Kristiansen K."/>
            <person name="Zheng H."/>
            <person name="Li S."/>
            <person name="Zhang X."/>
            <person name="Yang H."/>
            <person name="Wang J."/>
            <person name="Sun R."/>
            <person name="Zhang B."/>
            <person name="Jiang S."/>
            <person name="Wang J."/>
            <person name="Du Y."/>
            <person name="Li S."/>
        </authorList>
    </citation>
    <scope>NUCLEOTIDE SEQUENCE [LARGE SCALE GENOMIC DNA]</scope>
    <source>
        <strain evidence="2">cv. 9930</strain>
    </source>
</reference>
<evidence type="ECO:0000313" key="1">
    <source>
        <dbReference type="EMBL" id="KGN54736.1"/>
    </source>
</evidence>
<sequence length="61" mass="6583">MSKLSVISQRKVRMMSSHHAPYALGDTRVIMAGTKSCDPAKAATRLHEVGIASKMPMLLAT</sequence>
<reference evidence="1 2" key="3">
    <citation type="journal article" date="2010" name="BMC Genomics">
        <title>Transcriptome sequencing and comparative analysis of cucumber flowers with different sex types.</title>
        <authorList>
            <person name="Guo S."/>
            <person name="Zheng Y."/>
            <person name="Joung J.G."/>
            <person name="Liu S."/>
            <person name="Zhang Z."/>
            <person name="Crasta O.R."/>
            <person name="Sobral B.W."/>
            <person name="Xu Y."/>
            <person name="Huang S."/>
            <person name="Fei Z."/>
        </authorList>
    </citation>
    <scope>NUCLEOTIDE SEQUENCE [LARGE SCALE GENOMIC DNA]</scope>
    <source>
        <strain evidence="2">cv. 9930</strain>
    </source>
</reference>
<dbReference type="Proteomes" id="UP000029981">
    <property type="component" value="Chromosome 4"/>
</dbReference>
<keyword evidence="2" id="KW-1185">Reference proteome</keyword>
<evidence type="ECO:0000313" key="2">
    <source>
        <dbReference type="Proteomes" id="UP000029981"/>
    </source>
</evidence>
<proteinExistence type="predicted"/>
<dbReference type="AlphaFoldDB" id="A0A0A0L3L9"/>
<protein>
    <submittedName>
        <fullName evidence="1">Uncharacterized protein</fullName>
    </submittedName>
</protein>
<reference evidence="1 2" key="4">
    <citation type="journal article" date="2011" name="BMC Genomics">
        <title>RNA-Seq improves annotation of protein-coding genes in the cucumber genome.</title>
        <authorList>
            <person name="Li Z."/>
            <person name="Zhang Z."/>
            <person name="Yan P."/>
            <person name="Huang S."/>
            <person name="Fei Z."/>
            <person name="Lin K."/>
        </authorList>
    </citation>
    <scope>NUCLEOTIDE SEQUENCE [LARGE SCALE GENOMIC DNA]</scope>
    <source>
        <strain evidence="2">cv. 9930</strain>
    </source>
</reference>
<name>A0A0A0L3L9_CUCSA</name>
<gene>
    <name evidence="1" type="ORF">Csa_4G438540</name>
</gene>
<dbReference type="EMBL" id="CM002925">
    <property type="protein sequence ID" value="KGN54736.1"/>
    <property type="molecule type" value="Genomic_DNA"/>
</dbReference>
<dbReference type="Gramene" id="KGN54736">
    <property type="protein sequence ID" value="KGN54736"/>
    <property type="gene ID" value="Csa_4G438540"/>
</dbReference>
<organism evidence="1 2">
    <name type="scientific">Cucumis sativus</name>
    <name type="common">Cucumber</name>
    <dbReference type="NCBI Taxonomy" id="3659"/>
    <lineage>
        <taxon>Eukaryota</taxon>
        <taxon>Viridiplantae</taxon>
        <taxon>Streptophyta</taxon>
        <taxon>Embryophyta</taxon>
        <taxon>Tracheophyta</taxon>
        <taxon>Spermatophyta</taxon>
        <taxon>Magnoliopsida</taxon>
        <taxon>eudicotyledons</taxon>
        <taxon>Gunneridae</taxon>
        <taxon>Pentapetalae</taxon>
        <taxon>rosids</taxon>
        <taxon>fabids</taxon>
        <taxon>Cucurbitales</taxon>
        <taxon>Cucurbitaceae</taxon>
        <taxon>Benincaseae</taxon>
        <taxon>Cucumis</taxon>
    </lineage>
</organism>